<keyword evidence="9" id="KW-1185">Reference proteome</keyword>
<reference evidence="8" key="1">
    <citation type="submission" date="2021-03" db="EMBL/GenBank/DDBJ databases">
        <authorList>
            <person name="Bekaert M."/>
        </authorList>
    </citation>
    <scope>NUCLEOTIDE SEQUENCE</scope>
</reference>
<accession>A0A8S3PXR0</accession>
<feature type="domain" description="Neurotransmitter-gated ion-channel transmembrane" evidence="7">
    <location>
        <begin position="220"/>
        <end position="305"/>
    </location>
</feature>
<feature type="transmembrane region" description="Helical" evidence="5">
    <location>
        <begin position="663"/>
        <end position="683"/>
    </location>
</feature>
<dbReference type="InterPro" id="IPR036734">
    <property type="entry name" value="Neur_chan_lig-bd_sf"/>
</dbReference>
<comment type="caution">
    <text evidence="5">Lacks conserved residue(s) required for the propagation of feature annotation.</text>
</comment>
<name>A0A8S3PXR0_MYTED</name>
<evidence type="ECO:0000256" key="2">
    <source>
        <dbReference type="ARBA" id="ARBA00022692"/>
    </source>
</evidence>
<keyword evidence="5" id="KW-0406">Ion transport</keyword>
<dbReference type="InterPro" id="IPR006201">
    <property type="entry name" value="Neur_channel"/>
</dbReference>
<dbReference type="Gene3D" id="1.20.58.390">
    <property type="entry name" value="Neurotransmitter-gated ion-channel transmembrane domain"/>
    <property type="match status" value="2"/>
</dbReference>
<feature type="domain" description="Neurotransmitter-gated ion-channel ligand-binding" evidence="6">
    <location>
        <begin position="692"/>
        <end position="830"/>
    </location>
</feature>
<dbReference type="PRINTS" id="PR00252">
    <property type="entry name" value="NRIONCHANNEL"/>
</dbReference>
<dbReference type="SUPFAM" id="SSF90112">
    <property type="entry name" value="Neurotransmitter-gated ion-channel transmembrane pore"/>
    <property type="match status" value="2"/>
</dbReference>
<feature type="transmembrane region" description="Helical" evidence="5">
    <location>
        <begin position="245"/>
        <end position="262"/>
    </location>
</feature>
<evidence type="ECO:0000256" key="1">
    <source>
        <dbReference type="ARBA" id="ARBA00004141"/>
    </source>
</evidence>
<dbReference type="AlphaFoldDB" id="A0A8S3PXR0"/>
<evidence type="ECO:0000313" key="9">
    <source>
        <dbReference type="Proteomes" id="UP000683360"/>
    </source>
</evidence>
<evidence type="ECO:0000313" key="8">
    <source>
        <dbReference type="EMBL" id="CAG2188562.1"/>
    </source>
</evidence>
<feature type="transmembrane region" description="Helical" evidence="5">
    <location>
        <begin position="531"/>
        <end position="554"/>
    </location>
</feature>
<evidence type="ECO:0000259" key="7">
    <source>
        <dbReference type="Pfam" id="PF02932"/>
    </source>
</evidence>
<keyword evidence="4 5" id="KW-0472">Membrane</keyword>
<dbReference type="InterPro" id="IPR018000">
    <property type="entry name" value="Neurotransmitter_ion_chnl_CS"/>
</dbReference>
<comment type="similarity">
    <text evidence="5">Belongs to the ligand-gated ion channel (TC 1.A.9) family.</text>
</comment>
<keyword evidence="5" id="KW-0813">Transport</keyword>
<feature type="domain" description="Neurotransmitter-gated ion-channel ligand-binding" evidence="6">
    <location>
        <begin position="12"/>
        <end position="212"/>
    </location>
</feature>
<dbReference type="PROSITE" id="PS00236">
    <property type="entry name" value="NEUROTR_ION_CHANNEL"/>
    <property type="match status" value="3"/>
</dbReference>
<feature type="transmembrane region" description="Helical" evidence="5">
    <location>
        <begin position="274"/>
        <end position="294"/>
    </location>
</feature>
<feature type="domain" description="Neurotransmitter-gated ion-channel ligand-binding" evidence="6">
    <location>
        <begin position="328"/>
        <end position="528"/>
    </location>
</feature>
<dbReference type="InterPro" id="IPR038050">
    <property type="entry name" value="Neuro_actylchol_rec"/>
</dbReference>
<dbReference type="Proteomes" id="UP000683360">
    <property type="component" value="Unassembled WGS sequence"/>
</dbReference>
<gene>
    <name evidence="8" type="ORF">MEDL_3972</name>
</gene>
<dbReference type="PANTHER" id="PTHR18945">
    <property type="entry name" value="NEUROTRANSMITTER GATED ION CHANNEL"/>
    <property type="match status" value="1"/>
</dbReference>
<dbReference type="OrthoDB" id="6127156at2759"/>
<dbReference type="GO" id="GO:0016020">
    <property type="term" value="C:membrane"/>
    <property type="evidence" value="ECO:0007669"/>
    <property type="project" value="UniProtKB-SubCell"/>
</dbReference>
<protein>
    <submittedName>
        <fullName evidence="8">CHRNB4</fullName>
    </submittedName>
</protein>
<organism evidence="8 9">
    <name type="scientific">Mytilus edulis</name>
    <name type="common">Blue mussel</name>
    <dbReference type="NCBI Taxonomy" id="6550"/>
    <lineage>
        <taxon>Eukaryota</taxon>
        <taxon>Metazoa</taxon>
        <taxon>Spiralia</taxon>
        <taxon>Lophotrochozoa</taxon>
        <taxon>Mollusca</taxon>
        <taxon>Bivalvia</taxon>
        <taxon>Autobranchia</taxon>
        <taxon>Pteriomorphia</taxon>
        <taxon>Mytilida</taxon>
        <taxon>Mytiloidea</taxon>
        <taxon>Mytilidae</taxon>
        <taxon>Mytilinae</taxon>
        <taxon>Mytilus</taxon>
    </lineage>
</organism>
<evidence type="ECO:0000256" key="4">
    <source>
        <dbReference type="ARBA" id="ARBA00023136"/>
    </source>
</evidence>
<keyword evidence="2 5" id="KW-0812">Transmembrane</keyword>
<evidence type="ECO:0000256" key="3">
    <source>
        <dbReference type="ARBA" id="ARBA00022989"/>
    </source>
</evidence>
<evidence type="ECO:0000256" key="5">
    <source>
        <dbReference type="RuleBase" id="RU000687"/>
    </source>
</evidence>
<feature type="domain" description="Neurotransmitter-gated ion-channel transmembrane" evidence="7">
    <location>
        <begin position="536"/>
        <end position="621"/>
    </location>
</feature>
<feature type="transmembrane region" description="Helical" evidence="5">
    <location>
        <begin position="560"/>
        <end position="578"/>
    </location>
</feature>
<dbReference type="Gene3D" id="2.70.170.10">
    <property type="entry name" value="Neurotransmitter-gated ion-channel ligand-binding domain"/>
    <property type="match status" value="3"/>
</dbReference>
<keyword evidence="5" id="KW-0407">Ion channel</keyword>
<evidence type="ECO:0000259" key="6">
    <source>
        <dbReference type="Pfam" id="PF02931"/>
    </source>
</evidence>
<comment type="caution">
    <text evidence="8">The sequence shown here is derived from an EMBL/GenBank/DDBJ whole genome shotgun (WGS) entry which is preliminary data.</text>
</comment>
<dbReference type="InterPro" id="IPR036719">
    <property type="entry name" value="Neuro-gated_channel_TM_sf"/>
</dbReference>
<sequence>MIEGQSGDNVKNLIKQLFTTNDYKKQVRPNMNQQHPMILDLDFYLVGINELDELKQRLTTTGYLNIGWIDENLIWTSADFGGLDHVYVPQADIWIPDLTLQNGFTKLKELGSSFIKAKVESYGQVTWMPFEVFESKCTIDITYFPYDRQSCNIVFVVWSSSNADVMVTLWNNGIILDSLENNAEWSVVSTAAREDVMSSESRVIFTLNLKRNSTYYLMNIIIPIILLGVLNVFTFALPADSGEKMGYCITVFLSFAVFLTIVSSELPKTSGSILGYYLMFQLGMGTFVVCCTTIELRFHHRKDSVPKNILKLMKCRNIEGQSGDNVKNLIKQLFTTNDYKKQVRPNMDQRHPMNLDLDFYLVGINELDELKQRLTTTGFLNIGWIDEYLNWTSADFGGLNHVYVPQADIWIPDITLQNGFTKLRELGSSFIKAKVESNGQVTWMPFEVFESKCTIDVTYFPYDRQSCDIIFVVWSSSNADVMVTLWNNGIILDSLENSAEWSVVSTAAREDVMSSESRVIFTFNLKRNSTYYLMNIIIPIILLGVLNVFTFALPADSGEKMGYCITVFLSFAVFLTIVSSQLPKTFGSILGYYLMFQLGMGTFVVCCTTIELRFHHRKDSVPKNIIKLMNCRNVKKIESNHQNETESEQGITWDDVISSFDFVMFWITSAIVIIATITVLILLSSPTKYGSTTPYELRFRFLFVGINELDELKKKLTTTGYLNIGWIDEYLNWTSPDFGGLDHVYVPQTDMWIPDITLQNGFTKFKELGSSFIKAKVESNGQVTWMPFEVFESKCTIDITYFPYDRQSCDIIFLVWSSSVTDVIVTLWNNGIILDSLEKMQNGQLCQPPHERTLCRPNLGLYLH</sequence>
<comment type="subcellular location">
    <subcellularLocation>
        <location evidence="1">Membrane</location>
        <topology evidence="1">Multi-pass membrane protein</topology>
    </subcellularLocation>
</comment>
<dbReference type="EMBL" id="CAJPWZ010000253">
    <property type="protein sequence ID" value="CAG2188562.1"/>
    <property type="molecule type" value="Genomic_DNA"/>
</dbReference>
<dbReference type="Pfam" id="PF02932">
    <property type="entry name" value="Neur_chan_memb"/>
    <property type="match status" value="2"/>
</dbReference>
<dbReference type="InterPro" id="IPR006029">
    <property type="entry name" value="Neurotrans-gated_channel_TM"/>
</dbReference>
<dbReference type="CDD" id="cd18989">
    <property type="entry name" value="LGIC_ECD_cation"/>
    <property type="match status" value="3"/>
</dbReference>
<dbReference type="CDD" id="cd19051">
    <property type="entry name" value="LGIC_TM_cation"/>
    <property type="match status" value="2"/>
</dbReference>
<feature type="transmembrane region" description="Helical" evidence="5">
    <location>
        <begin position="590"/>
        <end position="612"/>
    </location>
</feature>
<dbReference type="GO" id="GO:0004888">
    <property type="term" value="F:transmembrane signaling receptor activity"/>
    <property type="evidence" value="ECO:0007669"/>
    <property type="project" value="InterPro"/>
</dbReference>
<dbReference type="InterPro" id="IPR006202">
    <property type="entry name" value="Neur_chan_lig-bd"/>
</dbReference>
<dbReference type="FunFam" id="2.70.170.10:FF:000028">
    <property type="entry name" value="AcetylCholine Receptor"/>
    <property type="match status" value="2"/>
</dbReference>
<dbReference type="SUPFAM" id="SSF63712">
    <property type="entry name" value="Nicotinic receptor ligand binding domain-like"/>
    <property type="match status" value="3"/>
</dbReference>
<dbReference type="Pfam" id="PF02931">
    <property type="entry name" value="Neur_chan_LBD"/>
    <property type="match status" value="3"/>
</dbReference>
<feature type="transmembrane region" description="Helical" evidence="5">
    <location>
        <begin position="215"/>
        <end position="233"/>
    </location>
</feature>
<keyword evidence="3 5" id="KW-1133">Transmembrane helix</keyword>
<dbReference type="GO" id="GO:0005230">
    <property type="term" value="F:extracellular ligand-gated monoatomic ion channel activity"/>
    <property type="evidence" value="ECO:0007669"/>
    <property type="project" value="InterPro"/>
</dbReference>
<proteinExistence type="inferred from homology"/>